<evidence type="ECO:0000313" key="3">
    <source>
        <dbReference type="EMBL" id="THD26429.1"/>
    </source>
</evidence>
<sequence length="670" mass="70021">MSVSFDGIGASNCILQTENSHPSVSHLEPVKLDERKEVPVGSLGLGTALAVAYDLYNDTGIASQMASHIYSPQLTSFISLSSIKAPTAQVTQHLTPYMRTMSTGFEQPYIIYPSQPSTHTPSNNSVAWPVSSSSSTVSQSTQQSEAYLTPISVNDCPPKAFAVIADSNKLRFTNAASIPKSADYSIQQVPGAYVQSATPRSSPVTIVVEGNYPQSSPTTSLPFCPSSSCSSSSSSSTASCPGSAFGPGNVVVTTSCMPVPSDINYPHAIGSSVCALSSGSSPVLPPITIPNKTGQRQQAVPSRPATDASGGISSVNGTGGGLNDSHNKSSDSSAFPADDSLYEITEEEMREIDASLTNNPDVMASRQWKYYVETNEWTRATCALMACLFTRDQMANSTVLGRGGSQRARLPSNLVAYVVGTIRKRFNKPAAAVRARMAQKCKDERRFGRLTVTGNGPIYTVDGSHEHLGGSSPVAAISVKHNGSSRRARKRPATTAGNSSRSGTNSGGTRPPKSSQSSSPLQSSSDFASTPGYQPTAYLDDACSSTTDSNQLPAIALSPTSTVPPGHSTDADEDLLYTRPIDDCLRLSSNPTLGQTQSLGGTVPPTSLSMMLMVPSNCGSSNSCSSTPNSGAGICSHLDPIQIGSSIDSSVMTVTATCHRPSSQSAELTS</sequence>
<accession>A0A4E0RCL0</accession>
<evidence type="ECO:0000259" key="2">
    <source>
        <dbReference type="SMART" id="SM01025"/>
    </source>
</evidence>
<dbReference type="Gene3D" id="1.10.10.2590">
    <property type="entry name" value="BEN domain"/>
    <property type="match status" value="1"/>
</dbReference>
<organism evidence="3 4">
    <name type="scientific">Fasciola hepatica</name>
    <name type="common">Liver fluke</name>
    <dbReference type="NCBI Taxonomy" id="6192"/>
    <lineage>
        <taxon>Eukaryota</taxon>
        <taxon>Metazoa</taxon>
        <taxon>Spiralia</taxon>
        <taxon>Lophotrochozoa</taxon>
        <taxon>Platyhelminthes</taxon>
        <taxon>Trematoda</taxon>
        <taxon>Digenea</taxon>
        <taxon>Plagiorchiida</taxon>
        <taxon>Echinostomata</taxon>
        <taxon>Echinostomatoidea</taxon>
        <taxon>Fasciolidae</taxon>
        <taxon>Fasciola</taxon>
    </lineage>
</organism>
<comment type="caution">
    <text evidence="3">The sequence shown here is derived from an EMBL/GenBank/DDBJ whole genome shotgun (WGS) entry which is preliminary data.</text>
</comment>
<feature type="region of interest" description="Disordered" evidence="1">
    <location>
        <begin position="285"/>
        <end position="336"/>
    </location>
</feature>
<feature type="compositionally biased region" description="Polar residues" evidence="1">
    <location>
        <begin position="290"/>
        <end position="300"/>
    </location>
</feature>
<dbReference type="Proteomes" id="UP000230066">
    <property type="component" value="Unassembled WGS sequence"/>
</dbReference>
<dbReference type="SMART" id="SM01025">
    <property type="entry name" value="BEN"/>
    <property type="match status" value="1"/>
</dbReference>
<feature type="compositionally biased region" description="Basic residues" evidence="1">
    <location>
        <begin position="483"/>
        <end position="492"/>
    </location>
</feature>
<keyword evidence="4" id="KW-1185">Reference proteome</keyword>
<protein>
    <submittedName>
        <fullName evidence="3">BEN domain</fullName>
    </submittedName>
</protein>
<name>A0A4E0RCL0_FASHE</name>
<proteinExistence type="predicted"/>
<feature type="domain" description="BEN" evidence="2">
    <location>
        <begin position="378"/>
        <end position="448"/>
    </location>
</feature>
<feature type="compositionally biased region" description="Low complexity" evidence="1">
    <location>
        <begin position="493"/>
        <end position="525"/>
    </location>
</feature>
<gene>
    <name evidence="3" type="ORF">D915_002861</name>
</gene>
<reference evidence="3" key="1">
    <citation type="submission" date="2019-03" db="EMBL/GenBank/DDBJ databases">
        <title>Improved annotation for the trematode Fasciola hepatica.</title>
        <authorList>
            <person name="Choi Y.-J."/>
            <person name="Martin J."/>
            <person name="Mitreva M."/>
        </authorList>
    </citation>
    <scope>NUCLEOTIDE SEQUENCE [LARGE SCALE GENOMIC DNA]</scope>
</reference>
<dbReference type="EMBL" id="JXXN02000746">
    <property type="protein sequence ID" value="THD26429.1"/>
    <property type="molecule type" value="Genomic_DNA"/>
</dbReference>
<dbReference type="GO" id="GO:0003677">
    <property type="term" value="F:DNA binding"/>
    <property type="evidence" value="ECO:0007669"/>
    <property type="project" value="InterPro"/>
</dbReference>
<dbReference type="AlphaFoldDB" id="A0A4E0RCL0"/>
<evidence type="ECO:0000313" key="4">
    <source>
        <dbReference type="Proteomes" id="UP000230066"/>
    </source>
</evidence>
<dbReference type="InterPro" id="IPR018379">
    <property type="entry name" value="BEN_domain"/>
</dbReference>
<evidence type="ECO:0000256" key="1">
    <source>
        <dbReference type="SAM" id="MobiDB-lite"/>
    </source>
</evidence>
<feature type="region of interest" description="Disordered" evidence="1">
    <location>
        <begin position="480"/>
        <end position="545"/>
    </location>
</feature>